<dbReference type="GO" id="GO:0008270">
    <property type="term" value="F:zinc ion binding"/>
    <property type="evidence" value="ECO:0007669"/>
    <property type="project" value="UniProtKB-KW"/>
</dbReference>
<feature type="region of interest" description="Disordered" evidence="9">
    <location>
        <begin position="118"/>
        <end position="150"/>
    </location>
</feature>
<keyword evidence="4" id="KW-0862">Zinc</keyword>
<dbReference type="GO" id="GO:0005634">
    <property type="term" value="C:nucleus"/>
    <property type="evidence" value="ECO:0007669"/>
    <property type="project" value="UniProtKB-SubCell"/>
</dbReference>
<dbReference type="SMART" id="SM00355">
    <property type="entry name" value="ZnF_C2H2"/>
    <property type="match status" value="3"/>
</dbReference>
<keyword evidence="6" id="KW-0804">Transcription</keyword>
<proteinExistence type="predicted"/>
<feature type="domain" description="C2H2-type" evidence="10">
    <location>
        <begin position="208"/>
        <end position="240"/>
    </location>
</feature>
<dbReference type="Gene3D" id="3.30.160.60">
    <property type="entry name" value="Classic Zinc Finger"/>
    <property type="match status" value="1"/>
</dbReference>
<dbReference type="PANTHER" id="PTHR46179:SF13">
    <property type="entry name" value="C2H2-TYPE DOMAIN-CONTAINING PROTEIN"/>
    <property type="match status" value="1"/>
</dbReference>
<evidence type="ECO:0000256" key="5">
    <source>
        <dbReference type="ARBA" id="ARBA00023015"/>
    </source>
</evidence>
<name>A0AAE0X8V6_9PEZI</name>
<evidence type="ECO:0000256" key="4">
    <source>
        <dbReference type="ARBA" id="ARBA00022833"/>
    </source>
</evidence>
<comment type="subcellular location">
    <subcellularLocation>
        <location evidence="1">Nucleus</location>
    </subcellularLocation>
</comment>
<feature type="compositionally biased region" description="Polar residues" evidence="9">
    <location>
        <begin position="118"/>
        <end position="127"/>
    </location>
</feature>
<evidence type="ECO:0000256" key="6">
    <source>
        <dbReference type="ARBA" id="ARBA00023163"/>
    </source>
</evidence>
<evidence type="ECO:0000256" key="2">
    <source>
        <dbReference type="ARBA" id="ARBA00022723"/>
    </source>
</evidence>
<evidence type="ECO:0000313" key="12">
    <source>
        <dbReference type="Proteomes" id="UP001270362"/>
    </source>
</evidence>
<reference evidence="11" key="2">
    <citation type="submission" date="2023-06" db="EMBL/GenBank/DDBJ databases">
        <authorList>
            <consortium name="Lawrence Berkeley National Laboratory"/>
            <person name="Haridas S."/>
            <person name="Hensen N."/>
            <person name="Bonometti L."/>
            <person name="Westerberg I."/>
            <person name="Brannstrom I.O."/>
            <person name="Guillou S."/>
            <person name="Cros-Aarteil S."/>
            <person name="Calhoun S."/>
            <person name="Kuo A."/>
            <person name="Mondo S."/>
            <person name="Pangilinan J."/>
            <person name="Riley R."/>
            <person name="Labutti K."/>
            <person name="Andreopoulos B."/>
            <person name="Lipzen A."/>
            <person name="Chen C."/>
            <person name="Yanf M."/>
            <person name="Daum C."/>
            <person name="Ng V."/>
            <person name="Clum A."/>
            <person name="Steindorff A."/>
            <person name="Ohm R."/>
            <person name="Martin F."/>
            <person name="Silar P."/>
            <person name="Natvig D."/>
            <person name="Lalanne C."/>
            <person name="Gautier V."/>
            <person name="Ament-Velasquez S.L."/>
            <person name="Kruys A."/>
            <person name="Hutchinson M.I."/>
            <person name="Powell A.J."/>
            <person name="Barry K."/>
            <person name="Miller A.N."/>
            <person name="Grigoriev I.V."/>
            <person name="Debuchy R."/>
            <person name="Gladieux P."/>
            <person name="Thoren M.H."/>
            <person name="Johannesson H."/>
        </authorList>
    </citation>
    <scope>NUCLEOTIDE SEQUENCE</scope>
    <source>
        <strain evidence="11">CBS 314.62</strain>
    </source>
</reference>
<keyword evidence="7" id="KW-0539">Nucleus</keyword>
<keyword evidence="3 8" id="KW-0863">Zinc-finger</keyword>
<evidence type="ECO:0000256" key="1">
    <source>
        <dbReference type="ARBA" id="ARBA00004123"/>
    </source>
</evidence>
<dbReference type="Proteomes" id="UP001270362">
    <property type="component" value="Unassembled WGS sequence"/>
</dbReference>
<organism evidence="11 12">
    <name type="scientific">Podospora appendiculata</name>
    <dbReference type="NCBI Taxonomy" id="314037"/>
    <lineage>
        <taxon>Eukaryota</taxon>
        <taxon>Fungi</taxon>
        <taxon>Dikarya</taxon>
        <taxon>Ascomycota</taxon>
        <taxon>Pezizomycotina</taxon>
        <taxon>Sordariomycetes</taxon>
        <taxon>Sordariomycetidae</taxon>
        <taxon>Sordariales</taxon>
        <taxon>Podosporaceae</taxon>
        <taxon>Podospora</taxon>
    </lineage>
</organism>
<gene>
    <name evidence="11" type="ORF">B0T22DRAFT_148433</name>
</gene>
<dbReference type="PROSITE" id="PS50157">
    <property type="entry name" value="ZINC_FINGER_C2H2_2"/>
    <property type="match status" value="1"/>
</dbReference>
<dbReference type="InterPro" id="IPR051061">
    <property type="entry name" value="Zinc_finger_trans_reg"/>
</dbReference>
<evidence type="ECO:0000256" key="8">
    <source>
        <dbReference type="PROSITE-ProRule" id="PRU00042"/>
    </source>
</evidence>
<reference evidence="11" key="1">
    <citation type="journal article" date="2023" name="Mol. Phylogenet. Evol.">
        <title>Genome-scale phylogeny and comparative genomics of the fungal order Sordariales.</title>
        <authorList>
            <person name="Hensen N."/>
            <person name="Bonometti L."/>
            <person name="Westerberg I."/>
            <person name="Brannstrom I.O."/>
            <person name="Guillou S."/>
            <person name="Cros-Aarteil S."/>
            <person name="Calhoun S."/>
            <person name="Haridas S."/>
            <person name="Kuo A."/>
            <person name="Mondo S."/>
            <person name="Pangilinan J."/>
            <person name="Riley R."/>
            <person name="LaButti K."/>
            <person name="Andreopoulos B."/>
            <person name="Lipzen A."/>
            <person name="Chen C."/>
            <person name="Yan M."/>
            <person name="Daum C."/>
            <person name="Ng V."/>
            <person name="Clum A."/>
            <person name="Steindorff A."/>
            <person name="Ohm R.A."/>
            <person name="Martin F."/>
            <person name="Silar P."/>
            <person name="Natvig D.O."/>
            <person name="Lalanne C."/>
            <person name="Gautier V."/>
            <person name="Ament-Velasquez S.L."/>
            <person name="Kruys A."/>
            <person name="Hutchinson M.I."/>
            <person name="Powell A.J."/>
            <person name="Barry K."/>
            <person name="Miller A.N."/>
            <person name="Grigoriev I.V."/>
            <person name="Debuchy R."/>
            <person name="Gladieux P."/>
            <person name="Hiltunen Thoren M."/>
            <person name="Johannesson H."/>
        </authorList>
    </citation>
    <scope>NUCLEOTIDE SEQUENCE</scope>
    <source>
        <strain evidence="11">CBS 314.62</strain>
    </source>
</reference>
<keyword evidence="5" id="KW-0805">Transcription regulation</keyword>
<dbReference type="GO" id="GO:0006357">
    <property type="term" value="P:regulation of transcription by RNA polymerase II"/>
    <property type="evidence" value="ECO:0007669"/>
    <property type="project" value="TreeGrafter"/>
</dbReference>
<evidence type="ECO:0000256" key="7">
    <source>
        <dbReference type="ARBA" id="ARBA00023242"/>
    </source>
</evidence>
<keyword evidence="2" id="KW-0479">Metal-binding</keyword>
<evidence type="ECO:0000259" key="10">
    <source>
        <dbReference type="PROSITE" id="PS50157"/>
    </source>
</evidence>
<comment type="caution">
    <text evidence="11">The sequence shown here is derived from an EMBL/GenBank/DDBJ whole genome shotgun (WGS) entry which is preliminary data.</text>
</comment>
<evidence type="ECO:0000313" key="11">
    <source>
        <dbReference type="EMBL" id="KAK3688235.1"/>
    </source>
</evidence>
<evidence type="ECO:0000256" key="9">
    <source>
        <dbReference type="SAM" id="MobiDB-lite"/>
    </source>
</evidence>
<keyword evidence="12" id="KW-1185">Reference proteome</keyword>
<dbReference type="EMBL" id="JAULSO010000002">
    <property type="protein sequence ID" value="KAK3688235.1"/>
    <property type="molecule type" value="Genomic_DNA"/>
</dbReference>
<accession>A0AAE0X8V6</accession>
<dbReference type="InterPro" id="IPR013087">
    <property type="entry name" value="Znf_C2H2_type"/>
</dbReference>
<dbReference type="PANTHER" id="PTHR46179">
    <property type="entry name" value="ZINC FINGER PROTEIN"/>
    <property type="match status" value="1"/>
</dbReference>
<evidence type="ECO:0000256" key="3">
    <source>
        <dbReference type="ARBA" id="ARBA00022771"/>
    </source>
</evidence>
<dbReference type="AlphaFoldDB" id="A0AAE0X8V6"/>
<protein>
    <recommendedName>
        <fullName evidence="10">C2H2-type domain-containing protein</fullName>
    </recommendedName>
</protein>
<sequence length="365" mass="41529">MYGNQYSPYSYGMERGNWSRGYAPGYVAGQYAGRPAISPYASDFDGSYPYRDTYRAGYEPWTRKSSQSSFDDSYNTEYHQQQPDVYNDTTEARDPPVFSQSLNHYGYDYIQTGFASGSTHPSTTVQTADVDPPYNSDSDDPLNAPPADSDPPVLPSYFACVVPSCTAKTSKQAELRKHYTRKHPDETQESLAAYRAVQSPIDQPENIFTCQVPGCTSQKAFTRRADLDRHYKRVHVQNSNGDPFVCDYKKCPRHKAPFSRIGHFKDHLRDYHKEDLPRRGVLEDAEWWSSRSVKAMFGGWWRCSRCLKRVYIGLLGGYCDCGNECESERWMRRAALGAFDQGNARVSGLPGQSFDLDKVVTFSRY</sequence>